<accession>A0A2T5RK09</accession>
<dbReference type="OrthoDB" id="2112245at2"/>
<dbReference type="RefSeq" id="WP_108139869.1">
    <property type="nucleotide sequence ID" value="NZ_JBQPXQ010000035.1"/>
</dbReference>
<organism evidence="2 3">
    <name type="scientific">Halanaerobium saccharolyticum</name>
    <dbReference type="NCBI Taxonomy" id="43595"/>
    <lineage>
        <taxon>Bacteria</taxon>
        <taxon>Bacillati</taxon>
        <taxon>Bacillota</taxon>
        <taxon>Clostridia</taxon>
        <taxon>Halanaerobiales</taxon>
        <taxon>Halanaerobiaceae</taxon>
        <taxon>Halanaerobium</taxon>
    </lineage>
</organism>
<feature type="region of interest" description="Disordered" evidence="1">
    <location>
        <begin position="92"/>
        <end position="111"/>
    </location>
</feature>
<sequence>MEKLLKNKKIILLLTVLLLLVVFSAYIKTSEVKLTEIHQKPEEAEAELLFKGEKASEKNEKVVRKEETVEESREAKAAVSKIALISEIKDPFKGDSDSSSGQKEAAAEGKEQKKNIYPAELIDLEKNIIARDLIKKTARDNKLQQKNPKDSELKPDQSSENQAAAENKLNIDRLQLPFKLLGIIRQNNNSAVLFLYQGQTVVKSENDKIGQFTIKEIQNKEIIISYQQAERVIKLWEDGKNEK</sequence>
<evidence type="ECO:0000313" key="3">
    <source>
        <dbReference type="Proteomes" id="UP000244089"/>
    </source>
</evidence>
<evidence type="ECO:0000256" key="1">
    <source>
        <dbReference type="SAM" id="MobiDB-lite"/>
    </source>
</evidence>
<evidence type="ECO:0000313" key="2">
    <source>
        <dbReference type="EMBL" id="PTV99119.1"/>
    </source>
</evidence>
<protein>
    <submittedName>
        <fullName evidence="2">Uncharacterized protein</fullName>
    </submittedName>
</protein>
<dbReference type="Proteomes" id="UP000244089">
    <property type="component" value="Unassembled WGS sequence"/>
</dbReference>
<dbReference type="EMBL" id="QAXS01000012">
    <property type="protein sequence ID" value="PTV99119.1"/>
    <property type="molecule type" value="Genomic_DNA"/>
</dbReference>
<proteinExistence type="predicted"/>
<dbReference type="AlphaFoldDB" id="A0A2T5RK09"/>
<gene>
    <name evidence="2" type="ORF">C8C76_11254</name>
</gene>
<feature type="region of interest" description="Disordered" evidence="1">
    <location>
        <begin position="139"/>
        <end position="163"/>
    </location>
</feature>
<name>A0A2T5RK09_9FIRM</name>
<reference evidence="2 3" key="1">
    <citation type="submission" date="2018-04" db="EMBL/GenBank/DDBJ databases">
        <title>Subsurface microbial communities from deep shales in Ohio and West Virginia, USA.</title>
        <authorList>
            <person name="Wrighton K."/>
        </authorList>
    </citation>
    <scope>NUCLEOTIDE SEQUENCE [LARGE SCALE GENOMIC DNA]</scope>
    <source>
        <strain evidence="2 3">WC1</strain>
    </source>
</reference>
<feature type="compositionally biased region" description="Basic and acidic residues" evidence="1">
    <location>
        <begin position="139"/>
        <end position="157"/>
    </location>
</feature>
<comment type="caution">
    <text evidence="2">The sequence shown here is derived from an EMBL/GenBank/DDBJ whole genome shotgun (WGS) entry which is preliminary data.</text>
</comment>